<gene>
    <name evidence="1" type="ORF">BEN76_07555</name>
</gene>
<name>A0A1P8EI40_9GAMM</name>
<dbReference type="STRING" id="487316.BEN76_07555"/>
<protein>
    <submittedName>
        <fullName evidence="1">Uncharacterized protein</fullName>
    </submittedName>
</protein>
<reference evidence="1 2" key="1">
    <citation type="submission" date="2016-08" db="EMBL/GenBank/DDBJ databases">
        <title>Complete genome sequence of Acinetobacter baylyi strain GFJ2.</title>
        <authorList>
            <person name="Tabata M."/>
            <person name="Kuboki S."/>
            <person name="Gibu N."/>
            <person name="Kinouchi Y."/>
            <person name="Vangnai A."/>
            <person name="Kasai D."/>
            <person name="Fukuda M."/>
        </authorList>
    </citation>
    <scope>NUCLEOTIDE SEQUENCE [LARGE SCALE GENOMIC DNA]</scope>
    <source>
        <strain evidence="1 2">GFJ2</strain>
    </source>
</reference>
<dbReference type="KEGG" id="asol:BEN76_07555"/>
<dbReference type="Proteomes" id="UP000185674">
    <property type="component" value="Chromosome"/>
</dbReference>
<dbReference type="AlphaFoldDB" id="A0A1P8EI40"/>
<sequence length="60" mass="6999">MFTGHVKSTVLHMKNLFRPEQILCHQLDYYLFKIISMLALDNDKGSPNRKKPHEHAAFST</sequence>
<accession>A0A1P8EI40</accession>
<evidence type="ECO:0000313" key="2">
    <source>
        <dbReference type="Proteomes" id="UP000185674"/>
    </source>
</evidence>
<proteinExistence type="predicted"/>
<dbReference type="EMBL" id="CP016896">
    <property type="protein sequence ID" value="APV35880.1"/>
    <property type="molecule type" value="Genomic_DNA"/>
</dbReference>
<evidence type="ECO:0000313" key="1">
    <source>
        <dbReference type="EMBL" id="APV35880.1"/>
    </source>
</evidence>
<organism evidence="1 2">
    <name type="scientific">Acinetobacter soli</name>
    <dbReference type="NCBI Taxonomy" id="487316"/>
    <lineage>
        <taxon>Bacteria</taxon>
        <taxon>Pseudomonadati</taxon>
        <taxon>Pseudomonadota</taxon>
        <taxon>Gammaproteobacteria</taxon>
        <taxon>Moraxellales</taxon>
        <taxon>Moraxellaceae</taxon>
        <taxon>Acinetobacter</taxon>
    </lineage>
</organism>